<sequence length="104" mass="11129">MTNTANIQSHLSPLAITQDMGEIDAGGSPMQLDALLQRTLSNANDTANLDKTAIAEHFSNRADFANPEKLIELLSKVSDYNLSISLESSLARKAVSAIETLVKG</sequence>
<dbReference type="SUPFAM" id="SSF140129">
    <property type="entry name" value="MxiH-like"/>
    <property type="match status" value="1"/>
</dbReference>
<dbReference type="InterPro" id="IPR037203">
    <property type="entry name" value="T3SS_needle-like_sf"/>
</dbReference>
<dbReference type="EMBL" id="UGSJ01000002">
    <property type="protein sequence ID" value="SUD95612.1"/>
    <property type="molecule type" value="Genomic_DNA"/>
</dbReference>
<proteinExistence type="predicted"/>
<name>A0AAJ4ZHM3_PANPU</name>
<reference evidence="1 2" key="1">
    <citation type="submission" date="2018-06" db="EMBL/GenBank/DDBJ databases">
        <authorList>
            <consortium name="Pathogen Informatics"/>
            <person name="Doyle S."/>
        </authorList>
    </citation>
    <scope>NUCLEOTIDE SEQUENCE [LARGE SCALE GENOMIC DNA]</scope>
    <source>
        <strain evidence="1 2">NCTC13159</strain>
    </source>
</reference>
<dbReference type="Proteomes" id="UP000254589">
    <property type="component" value="Unassembled WGS sequence"/>
</dbReference>
<accession>A0AAJ4ZHM3</accession>
<protein>
    <submittedName>
        <fullName evidence="1">Type III secretion system needle complex protein PrgJ</fullName>
    </submittedName>
</protein>
<comment type="caution">
    <text evidence="1">The sequence shown here is derived from an EMBL/GenBank/DDBJ whole genome shotgun (WGS) entry which is preliminary data.</text>
</comment>
<evidence type="ECO:0000313" key="2">
    <source>
        <dbReference type="Proteomes" id="UP000254589"/>
    </source>
</evidence>
<evidence type="ECO:0000313" key="1">
    <source>
        <dbReference type="EMBL" id="SUD95612.1"/>
    </source>
</evidence>
<dbReference type="InterPro" id="IPR047754">
    <property type="entry name" value="T3SS_SctI-like"/>
</dbReference>
<dbReference type="AlphaFoldDB" id="A0AAJ4ZHM3"/>
<gene>
    <name evidence="1" type="ORF">NCTC13159_05084</name>
</gene>
<dbReference type="NCBIfam" id="NF038054">
    <property type="entry name" value="T3SS_SctI"/>
    <property type="match status" value="1"/>
</dbReference>
<dbReference type="GO" id="GO:0015031">
    <property type="term" value="P:protein transport"/>
    <property type="evidence" value="ECO:0007669"/>
    <property type="project" value="InterPro"/>
</dbReference>
<organism evidence="1 2">
    <name type="scientific">Pandoraea pulmonicola</name>
    <dbReference type="NCBI Taxonomy" id="93221"/>
    <lineage>
        <taxon>Bacteria</taxon>
        <taxon>Pseudomonadati</taxon>
        <taxon>Pseudomonadota</taxon>
        <taxon>Betaproteobacteria</taxon>
        <taxon>Burkholderiales</taxon>
        <taxon>Burkholderiaceae</taxon>
        <taxon>Pandoraea</taxon>
    </lineage>
</organism>
<dbReference type="RefSeq" id="WP_237171246.1">
    <property type="nucleotide sequence ID" value="NZ_CP010310.2"/>
</dbReference>